<reference evidence="2" key="2">
    <citation type="submission" date="2023-05" db="EMBL/GenBank/DDBJ databases">
        <authorList>
            <person name="Fouks B."/>
        </authorList>
    </citation>
    <scope>NUCLEOTIDE SEQUENCE</scope>
    <source>
        <strain evidence="2">Stay&amp;Tobe</strain>
        <tissue evidence="2">Testes</tissue>
    </source>
</reference>
<dbReference type="PANTHER" id="PTHR15079">
    <property type="entry name" value="MYD88"/>
    <property type="match status" value="1"/>
</dbReference>
<dbReference type="GO" id="GO:0035325">
    <property type="term" value="F:Toll-like receptor binding"/>
    <property type="evidence" value="ECO:0007669"/>
    <property type="project" value="TreeGrafter"/>
</dbReference>
<name>A0AAD8EHF0_DIPPU</name>
<dbReference type="PANTHER" id="PTHR15079:SF3">
    <property type="entry name" value="MYELOID DIFFERENTIATION PRIMARY RESPONSE PROTEIN MYD88"/>
    <property type="match status" value="1"/>
</dbReference>
<comment type="caution">
    <text evidence="2">The sequence shown here is derived from an EMBL/GenBank/DDBJ whole genome shotgun (WGS) entry which is preliminary data.</text>
</comment>
<feature type="domain" description="TIR" evidence="1">
    <location>
        <begin position="44"/>
        <end position="176"/>
    </location>
</feature>
<dbReference type="Proteomes" id="UP001233999">
    <property type="component" value="Unassembled WGS sequence"/>
</dbReference>
<dbReference type="AlphaFoldDB" id="A0AAD8EHF0"/>
<evidence type="ECO:0000313" key="3">
    <source>
        <dbReference type="Proteomes" id="UP001233999"/>
    </source>
</evidence>
<dbReference type="GO" id="GO:0002755">
    <property type="term" value="P:MyD88-dependent toll-like receptor signaling pathway"/>
    <property type="evidence" value="ECO:0007669"/>
    <property type="project" value="InterPro"/>
</dbReference>
<evidence type="ECO:0000313" key="2">
    <source>
        <dbReference type="EMBL" id="KAJ9590665.1"/>
    </source>
</evidence>
<dbReference type="GO" id="GO:0005886">
    <property type="term" value="C:plasma membrane"/>
    <property type="evidence" value="ECO:0007669"/>
    <property type="project" value="TreeGrafter"/>
</dbReference>
<dbReference type="InterPro" id="IPR017281">
    <property type="entry name" value="Myelin_different_resp_MyD88"/>
</dbReference>
<keyword evidence="3" id="KW-1185">Reference proteome</keyword>
<dbReference type="GO" id="GO:0045087">
    <property type="term" value="P:innate immune response"/>
    <property type="evidence" value="ECO:0007669"/>
    <property type="project" value="TreeGrafter"/>
</dbReference>
<evidence type="ECO:0000259" key="1">
    <source>
        <dbReference type="PROSITE" id="PS50104"/>
    </source>
</evidence>
<dbReference type="EMBL" id="JASPKZ010004197">
    <property type="protein sequence ID" value="KAJ9590665.1"/>
    <property type="molecule type" value="Genomic_DNA"/>
</dbReference>
<dbReference type="GO" id="GO:0043123">
    <property type="term" value="P:positive regulation of canonical NF-kappaB signal transduction"/>
    <property type="evidence" value="ECO:0007669"/>
    <property type="project" value="InterPro"/>
</dbReference>
<dbReference type="InterPro" id="IPR000157">
    <property type="entry name" value="TIR_dom"/>
</dbReference>
<reference evidence="2" key="1">
    <citation type="journal article" date="2023" name="IScience">
        <title>Live-bearing cockroach genome reveals convergent evolutionary mechanisms linked to viviparity in insects and beyond.</title>
        <authorList>
            <person name="Fouks B."/>
            <person name="Harrison M.C."/>
            <person name="Mikhailova A.A."/>
            <person name="Marchal E."/>
            <person name="English S."/>
            <person name="Carruthers M."/>
            <person name="Jennings E.C."/>
            <person name="Chiamaka E.L."/>
            <person name="Frigard R.A."/>
            <person name="Pippel M."/>
            <person name="Attardo G.M."/>
            <person name="Benoit J.B."/>
            <person name="Bornberg-Bauer E."/>
            <person name="Tobe S.S."/>
        </authorList>
    </citation>
    <scope>NUCLEOTIDE SEQUENCE</scope>
    <source>
        <strain evidence="2">Stay&amp;Tobe</strain>
    </source>
</reference>
<dbReference type="SUPFAM" id="SSF52200">
    <property type="entry name" value="Toll/Interleukin receptor TIR domain"/>
    <property type="match status" value="1"/>
</dbReference>
<dbReference type="InterPro" id="IPR035897">
    <property type="entry name" value="Toll_tir_struct_dom_sf"/>
</dbReference>
<dbReference type="Pfam" id="PF13676">
    <property type="entry name" value="TIR_2"/>
    <property type="match status" value="1"/>
</dbReference>
<dbReference type="SMART" id="SM00255">
    <property type="entry name" value="TIR"/>
    <property type="match status" value="1"/>
</dbReference>
<dbReference type="GO" id="GO:0050830">
    <property type="term" value="P:defense response to Gram-positive bacterium"/>
    <property type="evidence" value="ECO:0007669"/>
    <property type="project" value="TreeGrafter"/>
</dbReference>
<dbReference type="GO" id="GO:0034142">
    <property type="term" value="P:toll-like receptor 4 signaling pathway"/>
    <property type="evidence" value="ECO:0007669"/>
    <property type="project" value="TreeGrafter"/>
</dbReference>
<accession>A0AAD8EHF0</accession>
<organism evidence="2 3">
    <name type="scientific">Diploptera punctata</name>
    <name type="common">Pacific beetle cockroach</name>
    <dbReference type="NCBI Taxonomy" id="6984"/>
    <lineage>
        <taxon>Eukaryota</taxon>
        <taxon>Metazoa</taxon>
        <taxon>Ecdysozoa</taxon>
        <taxon>Arthropoda</taxon>
        <taxon>Hexapoda</taxon>
        <taxon>Insecta</taxon>
        <taxon>Pterygota</taxon>
        <taxon>Neoptera</taxon>
        <taxon>Polyneoptera</taxon>
        <taxon>Dictyoptera</taxon>
        <taxon>Blattodea</taxon>
        <taxon>Blaberoidea</taxon>
        <taxon>Blaberidae</taxon>
        <taxon>Diplopterinae</taxon>
        <taxon>Diploptera</taxon>
    </lineage>
</organism>
<dbReference type="GO" id="GO:0070976">
    <property type="term" value="F:TIR domain binding"/>
    <property type="evidence" value="ECO:0007669"/>
    <property type="project" value="InterPro"/>
</dbReference>
<proteinExistence type="predicted"/>
<dbReference type="PROSITE" id="PS50104">
    <property type="entry name" value="TIR"/>
    <property type="match status" value="1"/>
</dbReference>
<dbReference type="Gene3D" id="3.40.50.10140">
    <property type="entry name" value="Toll/interleukin-1 receptor homology (TIR) domain"/>
    <property type="match status" value="1"/>
</dbReference>
<protein>
    <recommendedName>
        <fullName evidence="1">TIR domain-containing protein</fullName>
    </recommendedName>
</protein>
<dbReference type="GO" id="GO:0008063">
    <property type="term" value="P:Toll signaling pathway"/>
    <property type="evidence" value="ECO:0007669"/>
    <property type="project" value="TreeGrafter"/>
</dbReference>
<gene>
    <name evidence="2" type="ORF">L9F63_016293</name>
</gene>
<feature type="non-terminal residue" evidence="2">
    <location>
        <position position="293"/>
    </location>
</feature>
<sequence length="293" mass="33587">KDAINFNKRKEETPNSASEINSDVDKQILTIADVYRFEQGLEPQRYDAFLLFAEEDQDFAMRIVDKLENYYELKLCLKDRDLVGGLTFEHEAIMRLIAMRCNRLIVIASPNFVKSEANKFFVTFATALGIEQRLRKVVPVMYQKCQLPPELAYYFWLDYSRSGRLYDFWTKLHNSVLSPSICSAPQASLGVKITELPAIKVNGEVDYETKEMVLEEKEKEVDSFILENDMADSKSLNSEMSPSVHNSVSSLKKHKSMSMESLKTTSITKWFTKKARNTFAKKKVQLANAAKAT</sequence>